<dbReference type="InterPro" id="IPR010730">
    <property type="entry name" value="HET"/>
</dbReference>
<reference evidence="3 4" key="1">
    <citation type="journal article" date="2023" name="Plant Dis.">
        <title>First Report of Diplodia intermedia Causing Canker and Dieback Diseases on Apple Trees in Canada.</title>
        <authorList>
            <person name="Ellouze W."/>
            <person name="Ilyukhin E."/>
            <person name="Sulman M."/>
            <person name="Ali S."/>
        </authorList>
    </citation>
    <scope>NUCLEOTIDE SEQUENCE [LARGE SCALE GENOMIC DNA]</scope>
    <source>
        <strain evidence="3 4">M45-28</strain>
    </source>
</reference>
<keyword evidence="4" id="KW-1185">Reference proteome</keyword>
<evidence type="ECO:0000313" key="4">
    <source>
        <dbReference type="Proteomes" id="UP001521184"/>
    </source>
</evidence>
<sequence>MGADLPSDTRYATLSHCWGGKLPLKLTKSTLARYTNGIPADDLTPKFRQVVQVTRKLGLDYLWIDSLCILQDSDDDWAHESSRMGRVYEGATINIVAASASDSNGPLFSNTVQRDTAQQGFRDYFITMPNVLDNPFLCCDEGIWQNDVSTSPVARRAWVLQELLLAPRILYFCKNQMFWECSELQACEQWPDGLPKRISAAERTIRLPRADETEIIEADTGTARFTNPFFPKPENSGITPRSHSLTVRGMLKSIRSSSLRPDAVLPESKRIGKPELKSSNSDSKEVHHRDRRNAVASGNMAEENEKDLRYLWPEIIRRYSRADLSFPEEDKLTAISAVAKRLYPPETHNYLAGFWRDQMPSCLAWKTIGFAQRPRRYQAPSWSWASVNGPVRISTSGAYNPHLTARILEARTQGLSKDPTGRVSAGSIRVQTMLLKVECRNPRESIVRIPNMEKSFIWQSWKYQLAIENLRRT</sequence>
<evidence type="ECO:0000313" key="3">
    <source>
        <dbReference type="EMBL" id="KAL1647068.1"/>
    </source>
</evidence>
<evidence type="ECO:0000256" key="1">
    <source>
        <dbReference type="SAM" id="MobiDB-lite"/>
    </source>
</evidence>
<dbReference type="Proteomes" id="UP001521184">
    <property type="component" value="Unassembled WGS sequence"/>
</dbReference>
<proteinExistence type="predicted"/>
<feature type="compositionally biased region" description="Basic and acidic residues" evidence="1">
    <location>
        <begin position="267"/>
        <end position="288"/>
    </location>
</feature>
<evidence type="ECO:0000259" key="2">
    <source>
        <dbReference type="Pfam" id="PF06985"/>
    </source>
</evidence>
<protein>
    <recommendedName>
        <fullName evidence="2">Heterokaryon incompatibility domain-containing protein</fullName>
    </recommendedName>
</protein>
<comment type="caution">
    <text evidence="3">The sequence shown here is derived from an EMBL/GenBank/DDBJ whole genome shotgun (WGS) entry which is preliminary data.</text>
</comment>
<dbReference type="PANTHER" id="PTHR33112">
    <property type="entry name" value="DOMAIN PROTEIN, PUTATIVE-RELATED"/>
    <property type="match status" value="1"/>
</dbReference>
<dbReference type="PANTHER" id="PTHR33112:SF9">
    <property type="entry name" value="HETEROKARYON INCOMPATIBILITY DOMAIN-CONTAINING PROTEIN"/>
    <property type="match status" value="1"/>
</dbReference>
<feature type="domain" description="Heterokaryon incompatibility" evidence="2">
    <location>
        <begin position="11"/>
        <end position="162"/>
    </location>
</feature>
<feature type="region of interest" description="Disordered" evidence="1">
    <location>
        <begin position="263"/>
        <end position="300"/>
    </location>
</feature>
<name>A0ABR3TXX3_9PEZI</name>
<organism evidence="3 4">
    <name type="scientific">Diplodia intermedia</name>
    <dbReference type="NCBI Taxonomy" id="856260"/>
    <lineage>
        <taxon>Eukaryota</taxon>
        <taxon>Fungi</taxon>
        <taxon>Dikarya</taxon>
        <taxon>Ascomycota</taxon>
        <taxon>Pezizomycotina</taxon>
        <taxon>Dothideomycetes</taxon>
        <taxon>Dothideomycetes incertae sedis</taxon>
        <taxon>Botryosphaeriales</taxon>
        <taxon>Botryosphaeriaceae</taxon>
        <taxon>Diplodia</taxon>
    </lineage>
</organism>
<gene>
    <name evidence="3" type="ORF">SLS58_002838</name>
</gene>
<accession>A0ABR3TXX3</accession>
<dbReference type="EMBL" id="JAKEKT020000013">
    <property type="protein sequence ID" value="KAL1647068.1"/>
    <property type="molecule type" value="Genomic_DNA"/>
</dbReference>
<dbReference type="Pfam" id="PF06985">
    <property type="entry name" value="HET"/>
    <property type="match status" value="1"/>
</dbReference>